<dbReference type="EMBL" id="JADFFK010000004">
    <property type="protein sequence ID" value="MBE9636581.1"/>
    <property type="molecule type" value="Genomic_DNA"/>
</dbReference>
<keyword evidence="3" id="KW-1185">Reference proteome</keyword>
<dbReference type="InterPro" id="IPR036844">
    <property type="entry name" value="Hint_dom_sf"/>
</dbReference>
<feature type="domain" description="Hedgehog/Intein (Hint)" evidence="1">
    <location>
        <begin position="185"/>
        <end position="328"/>
    </location>
</feature>
<comment type="caution">
    <text evidence="2">The sequence shown here is derived from an EMBL/GenBank/DDBJ whole genome shotgun (WGS) entry which is preliminary data.</text>
</comment>
<name>A0ABR9WZB0_9RHOB</name>
<dbReference type="InterPro" id="IPR028992">
    <property type="entry name" value="Hedgehog/Intein_dom"/>
</dbReference>
<dbReference type="RefSeq" id="WP_194133908.1">
    <property type="nucleotide sequence ID" value="NZ_JADFFK010000004.1"/>
</dbReference>
<organism evidence="2 3">
    <name type="scientific">Salipiger mangrovisoli</name>
    <dbReference type="NCBI Taxonomy" id="2865933"/>
    <lineage>
        <taxon>Bacteria</taxon>
        <taxon>Pseudomonadati</taxon>
        <taxon>Pseudomonadota</taxon>
        <taxon>Alphaproteobacteria</taxon>
        <taxon>Rhodobacterales</taxon>
        <taxon>Roseobacteraceae</taxon>
        <taxon>Salipiger</taxon>
    </lineage>
</organism>
<evidence type="ECO:0000259" key="1">
    <source>
        <dbReference type="Pfam" id="PF13403"/>
    </source>
</evidence>
<evidence type="ECO:0000313" key="2">
    <source>
        <dbReference type="EMBL" id="MBE9636581.1"/>
    </source>
</evidence>
<dbReference type="Pfam" id="PF13403">
    <property type="entry name" value="Hint_2"/>
    <property type="match status" value="1"/>
</dbReference>
<reference evidence="2 3" key="1">
    <citation type="journal article" date="2021" name="Int. J. Syst. Evol. Microbiol.">
        <title>Salipiger mangrovisoli sp. nov., isolated from mangrove soil and the proposal for the reclassification of Paraphaeobacter pallidus as Salipiger pallidus comb. nov.</title>
        <authorList>
            <person name="Du J."/>
            <person name="Liu Y."/>
            <person name="Pei T."/>
            <person name="Deng M.R."/>
            <person name="Zhu H."/>
        </authorList>
    </citation>
    <scope>NUCLEOTIDE SEQUENCE [LARGE SCALE GENOMIC DNA]</scope>
    <source>
        <strain evidence="2 3">6D45A</strain>
    </source>
</reference>
<gene>
    <name evidence="2" type="ORF">IQ782_07005</name>
</gene>
<dbReference type="SUPFAM" id="SSF51294">
    <property type="entry name" value="Hedgehog/intein (Hint) domain"/>
    <property type="match status" value="1"/>
</dbReference>
<evidence type="ECO:0000313" key="3">
    <source>
        <dbReference type="Proteomes" id="UP000607796"/>
    </source>
</evidence>
<dbReference type="Proteomes" id="UP000607796">
    <property type="component" value="Unassembled WGS sequence"/>
</dbReference>
<protein>
    <submittedName>
        <fullName evidence="2">Hint domain-containing protein</fullName>
    </submittedName>
</protein>
<sequence length="392" mass="41335">MAFVFGIIELSSITGTDPLSGSISDDTATVGSTVGDVLSFSSAADVQAQTADGDYPDDDGALLTAAVTLNGVTYPSGAVIEADWEIITVDPDTGHYFRITGLYIGNSPVGVAISRAWDAGTGNYIGGAAGVYQPGTDLVHIDGDDLDGTPNIGNFATDTGYATYGSQHGIGNDAHLTDSNGVMLCFAAGTLIETVRGAAPVETLDIGDLVITVDSGPQPLRYLGRHILSGEDLAARPRLRPVRIRAGALGRGLPSSDLLVSPQHRILLRSRIAERMFGSPEVLVAAHHLRRQRGVTSMHPDGVDYFHLLLDRHELVLANGTPAESLLLAARTLQGLPVGPCPDIGGLASGRERDARASVRPLVIGARVRSLLRRHRRNRQELICSGFRPAAI</sequence>
<proteinExistence type="predicted"/>
<accession>A0ABR9WZB0</accession>